<accession>A0ABV6EPP0</accession>
<dbReference type="Proteomes" id="UP001589775">
    <property type="component" value="Unassembled WGS sequence"/>
</dbReference>
<protein>
    <recommendedName>
        <fullName evidence="6">Precorrin-6A synthase [deacetylating]</fullName>
        <ecNumber evidence="6">2.1.1.152</ecNumber>
    </recommendedName>
</protein>
<keyword evidence="4 6" id="KW-0808">Transferase</keyword>
<evidence type="ECO:0000256" key="3">
    <source>
        <dbReference type="ARBA" id="ARBA00022603"/>
    </source>
</evidence>
<sequence>MRKLLLIGMGPGDPNYLTLQAVEALNRASVFFLPDKGAEKAELKTAREEICRRFIKSPDTRFVSIDIPQRAPAGDDYRAVVDDWHARIAARYEALLTSELADGACGAFLVWGDPSLYDSTLRILDRLRAQGLAIDYEIIPGITAVQALAARHRIALNRIGEPITITTGRKLAAGLPIDADSTVVMLDGDETFAKIDPADLEIYWAANLGLADEVLISGPLKDVAADISRTRRQVREAKGWVMDIYLLRRGGKAKA</sequence>
<dbReference type="SUPFAM" id="SSF53790">
    <property type="entry name" value="Tetrapyrrole methylase"/>
    <property type="match status" value="1"/>
</dbReference>
<dbReference type="Gene3D" id="3.30.950.10">
    <property type="entry name" value="Methyltransferase, Cobalt-precorrin-4 Transmethylase, Domain 2"/>
    <property type="match status" value="1"/>
</dbReference>
<dbReference type="NCBIfam" id="TIGR02434">
    <property type="entry name" value="CobF"/>
    <property type="match status" value="1"/>
</dbReference>
<keyword evidence="2" id="KW-0169">Cobalamin biosynthesis</keyword>
<dbReference type="InterPro" id="IPR012797">
    <property type="entry name" value="CobF"/>
</dbReference>
<evidence type="ECO:0000313" key="8">
    <source>
        <dbReference type="EMBL" id="MFC0239901.1"/>
    </source>
</evidence>
<dbReference type="EMBL" id="JBHLWM010000001">
    <property type="protein sequence ID" value="MFC0239901.1"/>
    <property type="molecule type" value="Genomic_DNA"/>
</dbReference>
<dbReference type="RefSeq" id="WP_378385152.1">
    <property type="nucleotide sequence ID" value="NZ_JBHLWM010000001.1"/>
</dbReference>
<comment type="catalytic activity">
    <reaction evidence="6">
        <text>precorrin-5 + S-adenosyl-L-methionine + H2O = precorrin-6A + acetate + S-adenosyl-L-homocysteine + 2 H(+)</text>
        <dbReference type="Rhea" id="RHEA:18261"/>
        <dbReference type="ChEBI" id="CHEBI:15377"/>
        <dbReference type="ChEBI" id="CHEBI:15378"/>
        <dbReference type="ChEBI" id="CHEBI:30089"/>
        <dbReference type="ChEBI" id="CHEBI:57856"/>
        <dbReference type="ChEBI" id="CHEBI:59789"/>
        <dbReference type="ChEBI" id="CHEBI:77871"/>
        <dbReference type="ChEBI" id="CHEBI:77872"/>
        <dbReference type="EC" id="2.1.1.152"/>
    </reaction>
</comment>
<dbReference type="CDD" id="cd11643">
    <property type="entry name" value="Precorrin-6A-synthase"/>
    <property type="match status" value="1"/>
</dbReference>
<reference evidence="8 9" key="1">
    <citation type="submission" date="2024-09" db="EMBL/GenBank/DDBJ databases">
        <authorList>
            <person name="Sun Q."/>
            <person name="Mori K."/>
        </authorList>
    </citation>
    <scope>NUCLEOTIDE SEQUENCE [LARGE SCALE GENOMIC DNA]</scope>
    <source>
        <strain evidence="8 9">KCTC 23279</strain>
    </source>
</reference>
<evidence type="ECO:0000256" key="2">
    <source>
        <dbReference type="ARBA" id="ARBA00022573"/>
    </source>
</evidence>
<evidence type="ECO:0000256" key="4">
    <source>
        <dbReference type="ARBA" id="ARBA00022679"/>
    </source>
</evidence>
<keyword evidence="3 6" id="KW-0489">Methyltransferase</keyword>
<evidence type="ECO:0000256" key="6">
    <source>
        <dbReference type="PIRNR" id="PIRNR036525"/>
    </source>
</evidence>
<evidence type="ECO:0000256" key="5">
    <source>
        <dbReference type="ARBA" id="ARBA00022691"/>
    </source>
</evidence>
<comment type="function">
    <text evidence="6">Catalyzes the methylation of C-1 in precorrin-5 and the subsequent extrusion of acetic acid from the resulting intermediate to form cobalt-precorrin-6A.</text>
</comment>
<name>A0ABV6EPP0_9BRAD</name>
<dbReference type="InterPro" id="IPR035996">
    <property type="entry name" value="4pyrrol_Methylase_sf"/>
</dbReference>
<dbReference type="GO" id="GO:0032259">
    <property type="term" value="P:methylation"/>
    <property type="evidence" value="ECO:0007669"/>
    <property type="project" value="UniProtKB-KW"/>
</dbReference>
<dbReference type="InterPro" id="IPR014777">
    <property type="entry name" value="4pyrrole_Mease_sub1"/>
</dbReference>
<comment type="caution">
    <text evidence="8">The sequence shown here is derived from an EMBL/GenBank/DDBJ whole genome shotgun (WGS) entry which is preliminary data.</text>
</comment>
<dbReference type="InterPro" id="IPR000878">
    <property type="entry name" value="4pyrrol_Mease"/>
</dbReference>
<dbReference type="PIRSF" id="PIRSF036525">
    <property type="entry name" value="CobF"/>
    <property type="match status" value="1"/>
</dbReference>
<proteinExistence type="predicted"/>
<dbReference type="InterPro" id="IPR014776">
    <property type="entry name" value="4pyrrole_Mease_sub2"/>
</dbReference>
<keyword evidence="5 6" id="KW-0949">S-adenosyl-L-methionine</keyword>
<dbReference type="GO" id="GO:0043819">
    <property type="term" value="F:precorrin-6A synthase (deacetylating) activity"/>
    <property type="evidence" value="ECO:0007669"/>
    <property type="project" value="UniProtKB-EC"/>
</dbReference>
<evidence type="ECO:0000313" key="9">
    <source>
        <dbReference type="Proteomes" id="UP001589775"/>
    </source>
</evidence>
<dbReference type="Gene3D" id="3.40.1010.10">
    <property type="entry name" value="Cobalt-precorrin-4 Transmethylase, Domain 1"/>
    <property type="match status" value="1"/>
</dbReference>
<feature type="domain" description="Tetrapyrrole methylase" evidence="7">
    <location>
        <begin position="3"/>
        <end position="223"/>
    </location>
</feature>
<keyword evidence="9" id="KW-1185">Reference proteome</keyword>
<evidence type="ECO:0000256" key="1">
    <source>
        <dbReference type="ARBA" id="ARBA00004953"/>
    </source>
</evidence>
<dbReference type="EC" id="2.1.1.152" evidence="6"/>
<evidence type="ECO:0000259" key="7">
    <source>
        <dbReference type="Pfam" id="PF00590"/>
    </source>
</evidence>
<comment type="pathway">
    <text evidence="1">Cofactor biosynthesis; adenosylcobalamin biosynthesis.</text>
</comment>
<organism evidence="8 9">
    <name type="scientific">Rhodopseudomonas telluris</name>
    <dbReference type="NCBI Taxonomy" id="644215"/>
    <lineage>
        <taxon>Bacteria</taxon>
        <taxon>Pseudomonadati</taxon>
        <taxon>Pseudomonadota</taxon>
        <taxon>Alphaproteobacteria</taxon>
        <taxon>Hyphomicrobiales</taxon>
        <taxon>Nitrobacteraceae</taxon>
        <taxon>Rhodopseudomonas</taxon>
    </lineage>
</organism>
<dbReference type="PANTHER" id="PTHR43467:SF1">
    <property type="entry name" value="PRECORRIN-6A SYNTHASE [DEACETYLATING]"/>
    <property type="match status" value="1"/>
</dbReference>
<dbReference type="PANTHER" id="PTHR43467">
    <property type="entry name" value="COBALT-PRECORRIN-2 C(20)-METHYLTRANSFERASE"/>
    <property type="match status" value="1"/>
</dbReference>
<gene>
    <name evidence="8" type="primary">cobF</name>
    <name evidence="8" type="ORF">ACFFJ6_05460</name>
</gene>
<dbReference type="Pfam" id="PF00590">
    <property type="entry name" value="TP_methylase"/>
    <property type="match status" value="1"/>
</dbReference>